<gene>
    <name evidence="1" type="ORF">G2W53_034897</name>
</gene>
<evidence type="ECO:0000313" key="1">
    <source>
        <dbReference type="EMBL" id="KAF7813921.1"/>
    </source>
</evidence>
<comment type="caution">
    <text evidence="1">The sequence shown here is derived from an EMBL/GenBank/DDBJ whole genome shotgun (WGS) entry which is preliminary data.</text>
</comment>
<dbReference type="AlphaFoldDB" id="A0A834WCB2"/>
<reference evidence="1" key="1">
    <citation type="submission" date="2020-09" db="EMBL/GenBank/DDBJ databases">
        <title>Genome-Enabled Discovery of Anthraquinone Biosynthesis in Senna tora.</title>
        <authorList>
            <person name="Kang S.-H."/>
            <person name="Pandey R.P."/>
            <person name="Lee C.-M."/>
            <person name="Sim J.-S."/>
            <person name="Jeong J.-T."/>
            <person name="Choi B.-S."/>
            <person name="Jung M."/>
            <person name="Ginzburg D."/>
            <person name="Zhao K."/>
            <person name="Won S.Y."/>
            <person name="Oh T.-J."/>
            <person name="Yu Y."/>
            <person name="Kim N.-H."/>
            <person name="Lee O.R."/>
            <person name="Lee T.-H."/>
            <person name="Bashyal P."/>
            <person name="Kim T.-S."/>
            <person name="Lee W.-H."/>
            <person name="Kawkins C."/>
            <person name="Kim C.-K."/>
            <person name="Kim J.S."/>
            <person name="Ahn B.O."/>
            <person name="Rhee S.Y."/>
            <person name="Sohng J.K."/>
        </authorList>
    </citation>
    <scope>NUCLEOTIDE SEQUENCE</scope>
    <source>
        <tissue evidence="1">Leaf</tissue>
    </source>
</reference>
<name>A0A834WCB2_9FABA</name>
<sequence length="127" mass="14803">MKRRRFAQIKRPQGRRFWANEIKRRQNPQIDVNHCPNLRNPQIYLPSFLRSIHGETTVVILSRRRGGGSKFVHEFVFSWCFQFARSSPGSGLRNPQIYLPSFLRSIHDGTTVVILSRRRGGGSKFVH</sequence>
<evidence type="ECO:0000313" key="2">
    <source>
        <dbReference type="Proteomes" id="UP000634136"/>
    </source>
</evidence>
<proteinExistence type="predicted"/>
<accession>A0A834WCB2</accession>
<dbReference type="Proteomes" id="UP000634136">
    <property type="component" value="Unassembled WGS sequence"/>
</dbReference>
<dbReference type="EMBL" id="JAAIUW010000010">
    <property type="protein sequence ID" value="KAF7813921.1"/>
    <property type="molecule type" value="Genomic_DNA"/>
</dbReference>
<protein>
    <submittedName>
        <fullName evidence="1">Uncharacterized protein</fullName>
    </submittedName>
</protein>
<organism evidence="1 2">
    <name type="scientific">Senna tora</name>
    <dbReference type="NCBI Taxonomy" id="362788"/>
    <lineage>
        <taxon>Eukaryota</taxon>
        <taxon>Viridiplantae</taxon>
        <taxon>Streptophyta</taxon>
        <taxon>Embryophyta</taxon>
        <taxon>Tracheophyta</taxon>
        <taxon>Spermatophyta</taxon>
        <taxon>Magnoliopsida</taxon>
        <taxon>eudicotyledons</taxon>
        <taxon>Gunneridae</taxon>
        <taxon>Pentapetalae</taxon>
        <taxon>rosids</taxon>
        <taxon>fabids</taxon>
        <taxon>Fabales</taxon>
        <taxon>Fabaceae</taxon>
        <taxon>Caesalpinioideae</taxon>
        <taxon>Cassia clade</taxon>
        <taxon>Senna</taxon>
    </lineage>
</organism>
<keyword evidence="2" id="KW-1185">Reference proteome</keyword>